<dbReference type="InterPro" id="IPR028973">
    <property type="entry name" value="PhnB-like"/>
</dbReference>
<comment type="caution">
    <text evidence="2">The sequence shown here is derived from an EMBL/GenBank/DDBJ whole genome shotgun (WGS) entry which is preliminary data.</text>
</comment>
<dbReference type="Gene3D" id="3.10.180.10">
    <property type="entry name" value="2,3-Dihydroxybiphenyl 1,2-Dioxygenase, domain 1"/>
    <property type="match status" value="1"/>
</dbReference>
<keyword evidence="3" id="KW-1185">Reference proteome</keyword>
<dbReference type="PANTHER" id="PTHR33990">
    <property type="entry name" value="PROTEIN YJDN-RELATED"/>
    <property type="match status" value="1"/>
</dbReference>
<accession>A0ABN3AXV8</accession>
<feature type="domain" description="PhnB-like" evidence="1">
    <location>
        <begin position="45"/>
        <end position="170"/>
    </location>
</feature>
<evidence type="ECO:0000313" key="3">
    <source>
        <dbReference type="Proteomes" id="UP001500974"/>
    </source>
</evidence>
<name>A0ABN3AXV8_9MICC</name>
<dbReference type="CDD" id="cd06588">
    <property type="entry name" value="PhnB_like"/>
    <property type="match status" value="1"/>
</dbReference>
<dbReference type="InterPro" id="IPR029068">
    <property type="entry name" value="Glyas_Bleomycin-R_OHBP_Dase"/>
</dbReference>
<dbReference type="SUPFAM" id="SSF54593">
    <property type="entry name" value="Glyoxalase/Bleomycin resistance protein/Dihydroxybiphenyl dioxygenase"/>
    <property type="match status" value="1"/>
</dbReference>
<gene>
    <name evidence="2" type="ORF">GCM10009784_20570</name>
</gene>
<reference evidence="2 3" key="1">
    <citation type="journal article" date="2019" name="Int. J. Syst. Evol. Microbiol.">
        <title>The Global Catalogue of Microorganisms (GCM) 10K type strain sequencing project: providing services to taxonomists for standard genome sequencing and annotation.</title>
        <authorList>
            <consortium name="The Broad Institute Genomics Platform"/>
            <consortium name="The Broad Institute Genome Sequencing Center for Infectious Disease"/>
            <person name="Wu L."/>
            <person name="Ma J."/>
        </authorList>
    </citation>
    <scope>NUCLEOTIDE SEQUENCE [LARGE SCALE GENOMIC DNA]</scope>
    <source>
        <strain evidence="2 3">JCM 14917</strain>
    </source>
</reference>
<dbReference type="Pfam" id="PF06983">
    <property type="entry name" value="3-dmu-9_3-mt"/>
    <property type="match status" value="1"/>
</dbReference>
<dbReference type="Proteomes" id="UP001500974">
    <property type="component" value="Unassembled WGS sequence"/>
</dbReference>
<dbReference type="PANTHER" id="PTHR33990:SF1">
    <property type="entry name" value="PROTEIN YJDN"/>
    <property type="match status" value="1"/>
</dbReference>
<sequence length="178" mass="19905">MQKDWERNLSWCTMVTERTASAPRREAPVAPVMRHEETDMSTRLNPYLGFRDTAREAMTYYQSVFGGELTLSTFGDFQASEDESELDKIMHGMLTADNGMVLMAADTPNSMDYTPGNTFSISLSGEDENELRGYWDRLAGEGTVTVPLEVAPWGDHFGMCTDKFGVAWLINVAGQPQQ</sequence>
<proteinExistence type="predicted"/>
<evidence type="ECO:0000259" key="1">
    <source>
        <dbReference type="Pfam" id="PF06983"/>
    </source>
</evidence>
<evidence type="ECO:0000313" key="2">
    <source>
        <dbReference type="EMBL" id="GAA2175981.1"/>
    </source>
</evidence>
<organism evidence="2 3">
    <name type="scientific">Arthrobacter parietis</name>
    <dbReference type="NCBI Taxonomy" id="271434"/>
    <lineage>
        <taxon>Bacteria</taxon>
        <taxon>Bacillati</taxon>
        <taxon>Actinomycetota</taxon>
        <taxon>Actinomycetes</taxon>
        <taxon>Micrococcales</taxon>
        <taxon>Micrococcaceae</taxon>
        <taxon>Arthrobacter</taxon>
    </lineage>
</organism>
<dbReference type="EMBL" id="BAAAON010000002">
    <property type="protein sequence ID" value="GAA2175981.1"/>
    <property type="molecule type" value="Genomic_DNA"/>
</dbReference>
<protein>
    <recommendedName>
        <fullName evidence="1">PhnB-like domain-containing protein</fullName>
    </recommendedName>
</protein>